<feature type="compositionally biased region" description="Pro residues" evidence="1">
    <location>
        <begin position="109"/>
        <end position="121"/>
    </location>
</feature>
<protein>
    <submittedName>
        <fullName evidence="3">Uncharacterized protein</fullName>
    </submittedName>
</protein>
<gene>
    <name evidence="3" type="ORF">PG991_003160</name>
</gene>
<feature type="compositionally biased region" description="Basic and acidic residues" evidence="1">
    <location>
        <begin position="282"/>
        <end position="296"/>
    </location>
</feature>
<organism evidence="3 4">
    <name type="scientific">Apiospora marii</name>
    <dbReference type="NCBI Taxonomy" id="335849"/>
    <lineage>
        <taxon>Eukaryota</taxon>
        <taxon>Fungi</taxon>
        <taxon>Dikarya</taxon>
        <taxon>Ascomycota</taxon>
        <taxon>Pezizomycotina</taxon>
        <taxon>Sordariomycetes</taxon>
        <taxon>Xylariomycetidae</taxon>
        <taxon>Amphisphaeriales</taxon>
        <taxon>Apiosporaceae</taxon>
        <taxon>Apiospora</taxon>
    </lineage>
</organism>
<dbReference type="Proteomes" id="UP001396898">
    <property type="component" value="Unassembled WGS sequence"/>
</dbReference>
<reference evidence="3 4" key="1">
    <citation type="submission" date="2023-01" db="EMBL/GenBank/DDBJ databases">
        <title>Analysis of 21 Apiospora genomes using comparative genomics revels a genus with tremendous synthesis potential of carbohydrate active enzymes and secondary metabolites.</title>
        <authorList>
            <person name="Sorensen T."/>
        </authorList>
    </citation>
    <scope>NUCLEOTIDE SEQUENCE [LARGE SCALE GENOMIC DNA]</scope>
    <source>
        <strain evidence="3 4">CBS 20057</strain>
    </source>
</reference>
<evidence type="ECO:0000256" key="2">
    <source>
        <dbReference type="SAM" id="Phobius"/>
    </source>
</evidence>
<evidence type="ECO:0000313" key="3">
    <source>
        <dbReference type="EMBL" id="KAK8033762.1"/>
    </source>
</evidence>
<keyword evidence="4" id="KW-1185">Reference proteome</keyword>
<comment type="caution">
    <text evidence="3">The sequence shown here is derived from an EMBL/GenBank/DDBJ whole genome shotgun (WGS) entry which is preliminary data.</text>
</comment>
<evidence type="ECO:0000313" key="4">
    <source>
        <dbReference type="Proteomes" id="UP001396898"/>
    </source>
</evidence>
<accession>A0ABR1SHG1</accession>
<dbReference type="EMBL" id="JAQQWI010000006">
    <property type="protein sequence ID" value="KAK8033762.1"/>
    <property type="molecule type" value="Genomic_DNA"/>
</dbReference>
<evidence type="ECO:0000256" key="1">
    <source>
        <dbReference type="SAM" id="MobiDB-lite"/>
    </source>
</evidence>
<keyword evidence="2" id="KW-1133">Transmembrane helix</keyword>
<feature type="region of interest" description="Disordered" evidence="1">
    <location>
        <begin position="282"/>
        <end position="301"/>
    </location>
</feature>
<keyword evidence="2" id="KW-0472">Membrane</keyword>
<name>A0ABR1SHG1_9PEZI</name>
<feature type="region of interest" description="Disordered" evidence="1">
    <location>
        <begin position="160"/>
        <end position="187"/>
    </location>
</feature>
<sequence length="418" mass="45857">MRPAAVCFFPARLTSVNLHYHDRLNSPRWLVSSYLLFLPAFNAEKDSKRPSSFSSAYVASSQVPRSNIPHFPYPIPSSDNGPARSPQPIRHNMSYRPQTMEYQPTSTPSYPPPQPSRPGPLPLSNTTAPAPSLYTTAPEGPAPLGGSANGYYSAAAVAPPTGGRPSYPDNIQQQLPPRISGGDRSLKSARTTCEFAAREYLAQMRKMPGGGGSSYSVHDPMAMDAVARARAQQGLVLDELQALRRGLAVVIKEAEGHRWRKWVLGGMLASIIPLVRRIFRRPNKDSGNNKKGEDHNPNTNIKLATEQQSPGNSNALMNATEYAFGKSRALIQRIRASVQGSGWLLGGFAAVSFFVLSVLYVFENEVSLRVAKTVSKRLKRLSAKVERGGSGSFEAQIDEKDLAVLQQGWRWRVLTWSK</sequence>
<proteinExistence type="predicted"/>
<feature type="transmembrane region" description="Helical" evidence="2">
    <location>
        <begin position="342"/>
        <end position="362"/>
    </location>
</feature>
<feature type="compositionally biased region" description="Polar residues" evidence="1">
    <location>
        <begin position="125"/>
        <end position="135"/>
    </location>
</feature>
<keyword evidence="2" id="KW-0812">Transmembrane</keyword>
<feature type="region of interest" description="Disordered" evidence="1">
    <location>
        <begin position="69"/>
        <end position="141"/>
    </location>
</feature>